<reference evidence="1" key="1">
    <citation type="submission" date="2022-01" db="EMBL/GenBank/DDBJ databases">
        <authorList>
            <person name="King R."/>
        </authorList>
    </citation>
    <scope>NUCLEOTIDE SEQUENCE</scope>
</reference>
<accession>A0A9P0E7Z4</accession>
<dbReference type="OrthoDB" id="412005at2759"/>
<name>A0A9P0E7Z4_NEZVI</name>
<dbReference type="SUPFAM" id="SSF51905">
    <property type="entry name" value="FAD/NAD(P)-binding domain"/>
    <property type="match status" value="1"/>
</dbReference>
<dbReference type="Gene3D" id="3.50.50.60">
    <property type="entry name" value="FAD/NAD(P)-binding domain"/>
    <property type="match status" value="1"/>
</dbReference>
<dbReference type="EMBL" id="OV725078">
    <property type="protein sequence ID" value="CAH1393296.1"/>
    <property type="molecule type" value="Genomic_DNA"/>
</dbReference>
<dbReference type="PANTHER" id="PTHR15192:SF8">
    <property type="entry name" value="FAD_NAD(P)-BINDING DOMAIN-CONTAINING PROTEIN"/>
    <property type="match status" value="1"/>
</dbReference>
<dbReference type="AlphaFoldDB" id="A0A9P0E7Z4"/>
<dbReference type="Pfam" id="PF13738">
    <property type="entry name" value="Pyr_redox_3"/>
    <property type="match status" value="1"/>
</dbReference>
<evidence type="ECO:0000313" key="1">
    <source>
        <dbReference type="EMBL" id="CAH1393296.1"/>
    </source>
</evidence>
<dbReference type="PANTHER" id="PTHR15192">
    <property type="entry name" value="PROTEIN CBG05349"/>
    <property type="match status" value="1"/>
</dbReference>
<keyword evidence="2" id="KW-1185">Reference proteome</keyword>
<gene>
    <name evidence="1" type="ORF">NEZAVI_LOCUS3993</name>
</gene>
<dbReference type="InterPro" id="IPR029731">
    <property type="entry name" value="OSGIN1/2"/>
</dbReference>
<evidence type="ECO:0008006" key="3">
    <source>
        <dbReference type="Google" id="ProtNLM"/>
    </source>
</evidence>
<evidence type="ECO:0000313" key="2">
    <source>
        <dbReference type="Proteomes" id="UP001152798"/>
    </source>
</evidence>
<protein>
    <recommendedName>
        <fullName evidence="3">FAD/NAD(P)-binding domain-containing protein</fullName>
    </recommendedName>
</protein>
<dbReference type="Proteomes" id="UP001152798">
    <property type="component" value="Chromosome 2"/>
</dbReference>
<proteinExistence type="predicted"/>
<organism evidence="1 2">
    <name type="scientific">Nezara viridula</name>
    <name type="common">Southern green stink bug</name>
    <name type="synonym">Cimex viridulus</name>
    <dbReference type="NCBI Taxonomy" id="85310"/>
    <lineage>
        <taxon>Eukaryota</taxon>
        <taxon>Metazoa</taxon>
        <taxon>Ecdysozoa</taxon>
        <taxon>Arthropoda</taxon>
        <taxon>Hexapoda</taxon>
        <taxon>Insecta</taxon>
        <taxon>Pterygota</taxon>
        <taxon>Neoptera</taxon>
        <taxon>Paraneoptera</taxon>
        <taxon>Hemiptera</taxon>
        <taxon>Heteroptera</taxon>
        <taxon>Panheteroptera</taxon>
        <taxon>Pentatomomorpha</taxon>
        <taxon>Pentatomoidea</taxon>
        <taxon>Pentatomidae</taxon>
        <taxon>Pentatominae</taxon>
        <taxon>Nezara</taxon>
    </lineage>
</organism>
<sequence length="456" mass="50512">MRDQSIDFNQQFKLSVVEKDVIVIGNGPAGLSASFLLAGHHPIYNGTGHPDPMLSARLSSLSEGESLMSEEKLQFLAQGMDEYGGTSLVGTLFDTLMRPGAVTGLDILSPVTWSLALPIDHVVLGDGPPGGIWQRLDPDLLTLSLSSWMELPGLRISSDSQQQRITAKEVAEYYKRYVMELGLSRYYEECRVVSVRHLQKMPKTNWEVITEDANGNRIIYQSRFIILATGSCIPKKLGIRGEDENNIVHDLLSFEEKLSNFTDRHCRVLVIGSGLSAADAVLLARFRNCQVIHSFRADDVTLGSMLPESMYPEYHKVHQMMKHNHGYPGYFAYGGSTVSDLQSNHAIINVPSHSKPIIVEFDVCAVLIGSHSDLSFLNNFTSGLELTRNEEMREIDPKRNPVVVDPWTYETSRFKGIGLHAIGSLVGDIYVRYIPGGAVAAVSHIVNTIKICNNAH</sequence>
<dbReference type="InterPro" id="IPR036188">
    <property type="entry name" value="FAD/NAD-bd_sf"/>
</dbReference>